<evidence type="ECO:0008006" key="4">
    <source>
        <dbReference type="Google" id="ProtNLM"/>
    </source>
</evidence>
<evidence type="ECO:0000313" key="3">
    <source>
        <dbReference type="Proteomes" id="UP000504844"/>
    </source>
</evidence>
<gene>
    <name evidence="2" type="ORF">HQN60_05830</name>
</gene>
<reference evidence="2 3" key="1">
    <citation type="submission" date="2020-05" db="EMBL/GenBank/DDBJ databases">
        <title>Complete genome sequence of Deefgea sp. D17.</title>
        <authorList>
            <person name="Bae J.-W."/>
            <person name="Han J.E."/>
        </authorList>
    </citation>
    <scope>NUCLEOTIDE SEQUENCE [LARGE SCALE GENOMIC DNA]</scope>
    <source>
        <strain evidence="2 3">D17</strain>
    </source>
</reference>
<dbReference type="NCBIfam" id="NF041043">
    <property type="entry name" value="BPSS1780_fam"/>
    <property type="match status" value="1"/>
</dbReference>
<dbReference type="RefSeq" id="WP_173532775.1">
    <property type="nucleotide sequence ID" value="NZ_CP054143.1"/>
</dbReference>
<name>A0A6M8SNL8_9NEIS</name>
<sequence>MLEQDNVIDVSIEPKKIPAIQGWYWIVSAFKLFKQAPTIWISICGVFVVLFFGIAFLPIIGGFISTLLGPVFLGGIMWSAKKQAAGDIPQLIDLFSGFKLRFVELLKVGVLYMFGTIFVMVLMTMLLAISSFFGFLSVDKNIQVIEQIGVIWPLLIVVLFAFLIVYSAYFYAPTLVMLQGMKANEAMKLSFLAFWRNWQPILIMSIFGGVFLFLAMLPMFLGLIIALPVALLTSYICYVDVFES</sequence>
<proteinExistence type="predicted"/>
<feature type="transmembrane region" description="Helical" evidence="1">
    <location>
        <begin position="109"/>
        <end position="138"/>
    </location>
</feature>
<dbReference type="KEGG" id="dee:HQN60_05830"/>
<accession>A0A6M8SNL8</accession>
<keyword evidence="1" id="KW-0812">Transmembrane</keyword>
<feature type="transmembrane region" description="Helical" evidence="1">
    <location>
        <begin position="220"/>
        <end position="241"/>
    </location>
</feature>
<dbReference type="EMBL" id="CP054143">
    <property type="protein sequence ID" value="QKJ66271.1"/>
    <property type="molecule type" value="Genomic_DNA"/>
</dbReference>
<organism evidence="2 3">
    <name type="scientific">Deefgea piscis</name>
    <dbReference type="NCBI Taxonomy" id="2739061"/>
    <lineage>
        <taxon>Bacteria</taxon>
        <taxon>Pseudomonadati</taxon>
        <taxon>Pseudomonadota</taxon>
        <taxon>Betaproteobacteria</taxon>
        <taxon>Neisseriales</taxon>
        <taxon>Chitinibacteraceae</taxon>
        <taxon>Deefgea</taxon>
    </lineage>
</organism>
<dbReference type="InterPro" id="IPR047798">
    <property type="entry name" value="BPSS1780-like"/>
</dbReference>
<keyword evidence="1" id="KW-1133">Transmembrane helix</keyword>
<protein>
    <recommendedName>
        <fullName evidence="4">Transmembrane protein</fullName>
    </recommendedName>
</protein>
<dbReference type="Proteomes" id="UP000504844">
    <property type="component" value="Chromosome"/>
</dbReference>
<feature type="transmembrane region" description="Helical" evidence="1">
    <location>
        <begin position="40"/>
        <end position="73"/>
    </location>
</feature>
<evidence type="ECO:0000313" key="2">
    <source>
        <dbReference type="EMBL" id="QKJ66271.1"/>
    </source>
</evidence>
<keyword evidence="1" id="KW-0472">Membrane</keyword>
<dbReference type="AlphaFoldDB" id="A0A6M8SNL8"/>
<keyword evidence="3" id="KW-1185">Reference proteome</keyword>
<feature type="transmembrane region" description="Helical" evidence="1">
    <location>
        <begin position="150"/>
        <end position="172"/>
    </location>
</feature>
<feature type="transmembrane region" description="Helical" evidence="1">
    <location>
        <begin position="193"/>
        <end position="214"/>
    </location>
</feature>
<evidence type="ECO:0000256" key="1">
    <source>
        <dbReference type="SAM" id="Phobius"/>
    </source>
</evidence>